<gene>
    <name evidence="2" type="ORF">GJ744_001652</name>
</gene>
<proteinExistence type="predicted"/>
<reference evidence="2" key="1">
    <citation type="submission" date="2020-02" db="EMBL/GenBank/DDBJ databases">
        <authorList>
            <person name="Palmer J.M."/>
        </authorList>
    </citation>
    <scope>NUCLEOTIDE SEQUENCE</scope>
    <source>
        <strain evidence="2">EPUS1.4</strain>
        <tissue evidence="2">Thallus</tissue>
    </source>
</reference>
<feature type="compositionally biased region" description="Polar residues" evidence="1">
    <location>
        <begin position="7"/>
        <end position="29"/>
    </location>
</feature>
<sequence>MVRPCNMATNHVSLQSRKSQTPRESQTGSDLPAIPHFAGPQTCNSPLSRPTTGCFSLKESSSHESMMVDNSQRPQPLQYISDSNFLNHPCSSERVCHSCLIFARLKPSRRYVNVTWKV</sequence>
<accession>A0A8H7ABB3</accession>
<protein>
    <submittedName>
        <fullName evidence="2">Uncharacterized protein</fullName>
    </submittedName>
</protein>
<dbReference type="EMBL" id="JAACFV010000125">
    <property type="protein sequence ID" value="KAF7504854.1"/>
    <property type="molecule type" value="Genomic_DNA"/>
</dbReference>
<comment type="caution">
    <text evidence="2">The sequence shown here is derived from an EMBL/GenBank/DDBJ whole genome shotgun (WGS) entry which is preliminary data.</text>
</comment>
<evidence type="ECO:0000313" key="2">
    <source>
        <dbReference type="EMBL" id="KAF7504854.1"/>
    </source>
</evidence>
<name>A0A8H7ABB3_9EURO</name>
<organism evidence="2 3">
    <name type="scientific">Endocarpon pusillum</name>
    <dbReference type="NCBI Taxonomy" id="364733"/>
    <lineage>
        <taxon>Eukaryota</taxon>
        <taxon>Fungi</taxon>
        <taxon>Dikarya</taxon>
        <taxon>Ascomycota</taxon>
        <taxon>Pezizomycotina</taxon>
        <taxon>Eurotiomycetes</taxon>
        <taxon>Chaetothyriomycetidae</taxon>
        <taxon>Verrucariales</taxon>
        <taxon>Verrucariaceae</taxon>
        <taxon>Endocarpon</taxon>
    </lineage>
</organism>
<dbReference type="Proteomes" id="UP000606974">
    <property type="component" value="Unassembled WGS sequence"/>
</dbReference>
<dbReference type="AlphaFoldDB" id="A0A8H7ABB3"/>
<keyword evidence="3" id="KW-1185">Reference proteome</keyword>
<feature type="region of interest" description="Disordered" evidence="1">
    <location>
        <begin position="1"/>
        <end position="45"/>
    </location>
</feature>
<evidence type="ECO:0000313" key="3">
    <source>
        <dbReference type="Proteomes" id="UP000606974"/>
    </source>
</evidence>
<evidence type="ECO:0000256" key="1">
    <source>
        <dbReference type="SAM" id="MobiDB-lite"/>
    </source>
</evidence>